<sequence length="915" mass="100386">MTHHRQELPPIQYKALADALLPMADTLVPQWLSGGQRIGHEWKCGSLAGEAGGSTSINLVTGAWADFATGEQGGDLLGLYAAIHSLTMAQAAVQLARELHLEDVAGLVKTATGANVKPLANPRPAPGPSAANRDKEKWHALQPVPVHAPAAPFKHAVRAAEDILHTAAYWVDGELYGYVVRYRTSDGGKETIPYTYCQSERDGGQKWHYKTWDEPRPLFFPGGKKPGERTVILVEGEVKAEVLQGLLDAHAPGVYCVVSWPGGSNAWNKAQWSWLAGCTVLQWPDCDALREKLTRQEQLSVADDPEAKAALQASKPILPEAKQPSTKAMQGIGLLLRDTHGCTVSRLPIPAPGEKPSGWDCKDAIADEGWTFDDVLAFFGKAQPLPSAEAAEPAAEADAPEKNSRSPVGTKGRGSAGGGGDGDDDTPAGKDETPPPKGTPWWLKPYWDKQKARWNISRKTVIAALEHDEALQGVVAFNELTNSIQCRKAWPWPHARPGEIKGADGLLLGKYLTDTYSLPSVSKAALEEAVQTVAYTERFHPIRERLIDLKWDGKARIDNWLIFVLGETPESLNPALREYLQLVGRFWLLGMVWRVMEPGCKFDYCPVLEGVGGLRKSTLVEVLCGKEYFSDTPFDMSRGKEAQEQVQGIWLYEIAELSALSKGDVNAIKAFISSKVDKYRPAYGATVESYPRQCVLVGTTNDDQYLRDRTGNRRFWPVPVRHQINTEWVQKYRDQLLAEAFALYQQGVAYTPTADQEKRLFAPMQDSRLIETAVESRLMQLLTRDLGQAGESGIHEDAQFVRIDQLVVALGSDVAKSSAALENQIRGWLKQQGWKHGKKQIAGARLPGYYRPDVWPPVAAVVGLDQIDRDSQAQEADAPAAPPQAPAGQAQAEPSAPLSPASQWVRDQANDDTPF</sequence>
<organism evidence="3 4">
    <name type="scientific">Comamonas aquatica</name>
    <dbReference type="NCBI Taxonomy" id="225991"/>
    <lineage>
        <taxon>Bacteria</taxon>
        <taxon>Pseudomonadati</taxon>
        <taxon>Pseudomonadota</taxon>
        <taxon>Betaproteobacteria</taxon>
        <taxon>Burkholderiales</taxon>
        <taxon>Comamonadaceae</taxon>
        <taxon>Comamonas</taxon>
    </lineage>
</organism>
<accession>A0AA42L1T3</accession>
<name>A0AA42L1T3_9BURK</name>
<comment type="caution">
    <text evidence="3">The sequence shown here is derived from an EMBL/GenBank/DDBJ whole genome shotgun (WGS) entry which is preliminary data.</text>
</comment>
<evidence type="ECO:0000256" key="1">
    <source>
        <dbReference type="SAM" id="MobiDB-lite"/>
    </source>
</evidence>
<dbReference type="RefSeq" id="WP_279859914.1">
    <property type="nucleotide sequence ID" value="NZ_JAODZU010000006.1"/>
</dbReference>
<dbReference type="Proteomes" id="UP001158297">
    <property type="component" value="Unassembled WGS sequence"/>
</dbReference>
<dbReference type="EMBL" id="JAODZU010000006">
    <property type="protein sequence ID" value="MDH0362808.1"/>
    <property type="molecule type" value="Genomic_DNA"/>
</dbReference>
<dbReference type="PANTHER" id="PTHR34985:SF1">
    <property type="entry name" value="SLR0554 PROTEIN"/>
    <property type="match status" value="1"/>
</dbReference>
<feature type="compositionally biased region" description="Gly residues" evidence="1">
    <location>
        <begin position="411"/>
        <end position="420"/>
    </location>
</feature>
<feature type="compositionally biased region" description="Low complexity" evidence="1">
    <location>
        <begin position="886"/>
        <end position="896"/>
    </location>
</feature>
<dbReference type="Pfam" id="PF05272">
    <property type="entry name" value="VapE-like_dom"/>
    <property type="match status" value="1"/>
</dbReference>
<feature type="domain" description="Virulence-associated protein E-like" evidence="2">
    <location>
        <begin position="548"/>
        <end position="765"/>
    </location>
</feature>
<evidence type="ECO:0000313" key="3">
    <source>
        <dbReference type="EMBL" id="MDH0362808.1"/>
    </source>
</evidence>
<proteinExistence type="predicted"/>
<reference evidence="3" key="1">
    <citation type="submission" date="2022-09" db="EMBL/GenBank/DDBJ databases">
        <title>Intensive care unit water sources are persistently colonized with multi-drug resistant bacteria and are the site of extensive horizontal gene transfer of antibiotic resistance genes.</title>
        <authorList>
            <person name="Diorio-Toth L."/>
        </authorList>
    </citation>
    <scope>NUCLEOTIDE SEQUENCE</scope>
    <source>
        <strain evidence="3">GD04130</strain>
    </source>
</reference>
<dbReference type="AlphaFoldDB" id="A0AA42L1T3"/>
<feature type="region of interest" description="Disordered" evidence="1">
    <location>
        <begin position="869"/>
        <end position="915"/>
    </location>
</feature>
<evidence type="ECO:0000313" key="4">
    <source>
        <dbReference type="Proteomes" id="UP001158297"/>
    </source>
</evidence>
<dbReference type="InterPro" id="IPR007936">
    <property type="entry name" value="VapE-like_dom"/>
</dbReference>
<protein>
    <submittedName>
        <fullName evidence="3">Virulence protein E</fullName>
    </submittedName>
</protein>
<gene>
    <name evidence="3" type="ORF">N7330_07025</name>
</gene>
<feature type="compositionally biased region" description="Low complexity" evidence="1">
    <location>
        <begin position="387"/>
        <end position="397"/>
    </location>
</feature>
<dbReference type="PANTHER" id="PTHR34985">
    <property type="entry name" value="SLR0554 PROTEIN"/>
    <property type="match status" value="1"/>
</dbReference>
<feature type="region of interest" description="Disordered" evidence="1">
    <location>
        <begin position="387"/>
        <end position="444"/>
    </location>
</feature>
<evidence type="ECO:0000259" key="2">
    <source>
        <dbReference type="Pfam" id="PF05272"/>
    </source>
</evidence>